<dbReference type="SUPFAM" id="SSF54690">
    <property type="entry name" value="Molybdopterin synthase subunit MoaE"/>
    <property type="match status" value="1"/>
</dbReference>
<dbReference type="Pfam" id="PF02391">
    <property type="entry name" value="MoaE"/>
    <property type="match status" value="1"/>
</dbReference>
<protein>
    <submittedName>
        <fullName evidence="1">Molybdopterin converting factor, large subunit</fullName>
    </submittedName>
</protein>
<accession>U1MKZ8</accession>
<evidence type="ECO:0000313" key="2">
    <source>
        <dbReference type="Proteomes" id="UP000030649"/>
    </source>
</evidence>
<evidence type="ECO:0000313" key="1">
    <source>
        <dbReference type="EMBL" id="ERG90289.1"/>
    </source>
</evidence>
<dbReference type="EMBL" id="KE356560">
    <property type="protein sequence ID" value="ERG90289.1"/>
    <property type="molecule type" value="Genomic_DNA"/>
</dbReference>
<dbReference type="GO" id="GO:0006777">
    <property type="term" value="P:Mo-molybdopterin cofactor biosynthetic process"/>
    <property type="evidence" value="ECO:0007669"/>
    <property type="project" value="InterPro"/>
</dbReference>
<organism evidence="1 2">
    <name type="scientific">Haloquadratum walsbyi J07HQW1</name>
    <dbReference type="NCBI Taxonomy" id="1238424"/>
    <lineage>
        <taxon>Archaea</taxon>
        <taxon>Methanobacteriati</taxon>
        <taxon>Methanobacteriota</taxon>
        <taxon>Stenosarchaea group</taxon>
        <taxon>Halobacteria</taxon>
        <taxon>Halobacteriales</taxon>
        <taxon>Haloferacaceae</taxon>
        <taxon>Haloquadratum</taxon>
    </lineage>
</organism>
<dbReference type="InterPro" id="IPR036563">
    <property type="entry name" value="MoaE_sf"/>
</dbReference>
<dbReference type="STRING" id="1238424.J07HQW1_00308"/>
<proteinExistence type="predicted"/>
<dbReference type="Gene3D" id="3.90.1170.40">
    <property type="entry name" value="Molybdopterin biosynthesis MoaE subunit"/>
    <property type="match status" value="1"/>
</dbReference>
<dbReference type="InterPro" id="IPR003448">
    <property type="entry name" value="Mopterin_biosynth_MoaE"/>
</dbReference>
<dbReference type="NCBIfam" id="NF011061">
    <property type="entry name" value="PRK14493.1"/>
    <property type="match status" value="1"/>
</dbReference>
<dbReference type="PANTHER" id="PTHR23404">
    <property type="entry name" value="MOLYBDOPTERIN SYNTHASE RELATED"/>
    <property type="match status" value="1"/>
</dbReference>
<name>U1MKZ8_9EURY</name>
<dbReference type="Proteomes" id="UP000030649">
    <property type="component" value="Unassembled WGS sequence"/>
</dbReference>
<gene>
    <name evidence="1" type="ORF">J07HQW1_00308</name>
</gene>
<dbReference type="AlphaFoldDB" id="U1MKZ8"/>
<reference evidence="1 2" key="1">
    <citation type="journal article" date="2013" name="PLoS ONE">
        <title>Assembly-driven community genomics of a hypersaline microbial ecosystem.</title>
        <authorList>
            <person name="Podell S."/>
            <person name="Ugalde J.A."/>
            <person name="Narasingarao P."/>
            <person name="Banfield J.F."/>
            <person name="Heidelberg K.B."/>
            <person name="Allen E.E."/>
        </authorList>
    </citation>
    <scope>NUCLEOTIDE SEQUENCE [LARGE SCALE GENOMIC DNA]</scope>
    <source>
        <strain evidence="2">J07HQW1</strain>
    </source>
</reference>
<dbReference type="HOGENOM" id="CLU_088141_0_0_2"/>
<dbReference type="CDD" id="cd00756">
    <property type="entry name" value="MoaE"/>
    <property type="match status" value="1"/>
</dbReference>
<sequence length="282" mass="31132">MKPIGHRKEVMQVLGILGRDAETLCDDVAAQLDGTVAVIQTEKIPERTVTTAHDVSSSITTRYDLADDGRWHASGESYDVVDILDELSTTVDYTLVIGSSNARIPTVLLDTAVTDIDPNSSHVVLTAETAATVDTEEVVTAVETAEPHIALSTLIERVKTSSHADRAGAIATFTGRVRARDTDDDPKTVRLRFETYDSVADDRMRKIESELTQRDGVYAVELFHRTGVINNGEDIVFVVVLAGHREEAFETVSDGIDRLKAEVPIFKHETTIEEDFWVHERN</sequence>